<dbReference type="Proteomes" id="UP000037696">
    <property type="component" value="Unassembled WGS sequence"/>
</dbReference>
<reference evidence="1 2" key="1">
    <citation type="submission" date="2015-08" db="EMBL/GenBank/DDBJ databases">
        <title>Genome sequencing of Penicillium nordicum.</title>
        <authorList>
            <person name="Nguyen H.D."/>
            <person name="Seifert K.A."/>
        </authorList>
    </citation>
    <scope>NUCLEOTIDE SEQUENCE [LARGE SCALE GENOMIC DNA]</scope>
    <source>
        <strain evidence="1 2">DAOMC 185683</strain>
    </source>
</reference>
<gene>
    <name evidence="1" type="ORF">ACN38_g1356</name>
</gene>
<comment type="caution">
    <text evidence="1">The sequence shown here is derived from an EMBL/GenBank/DDBJ whole genome shotgun (WGS) entry which is preliminary data.</text>
</comment>
<protein>
    <submittedName>
        <fullName evidence="1">Uncharacterized protein</fullName>
    </submittedName>
</protein>
<name>A0A0M9WJW4_9EURO</name>
<sequence length="96" mass="10766">MELRATDRGLLWRLSSPELTYCGLVTAFRTFDFPQCIQNSIITVLLVSIDGISVNGRRYNGHALYCAIGQFPSAFVIARHCRQKNMTGIEGTREQA</sequence>
<dbReference type="AlphaFoldDB" id="A0A0M9WJW4"/>
<proteinExistence type="predicted"/>
<accession>A0A0M9WJW4</accession>
<evidence type="ECO:0000313" key="1">
    <source>
        <dbReference type="EMBL" id="KOS47713.1"/>
    </source>
</evidence>
<keyword evidence="2" id="KW-1185">Reference proteome</keyword>
<dbReference type="EMBL" id="LHQQ01000013">
    <property type="protein sequence ID" value="KOS47713.1"/>
    <property type="molecule type" value="Genomic_DNA"/>
</dbReference>
<organism evidence="1 2">
    <name type="scientific">Penicillium nordicum</name>
    <dbReference type="NCBI Taxonomy" id="229535"/>
    <lineage>
        <taxon>Eukaryota</taxon>
        <taxon>Fungi</taxon>
        <taxon>Dikarya</taxon>
        <taxon>Ascomycota</taxon>
        <taxon>Pezizomycotina</taxon>
        <taxon>Eurotiomycetes</taxon>
        <taxon>Eurotiomycetidae</taxon>
        <taxon>Eurotiales</taxon>
        <taxon>Aspergillaceae</taxon>
        <taxon>Penicillium</taxon>
    </lineage>
</organism>
<evidence type="ECO:0000313" key="2">
    <source>
        <dbReference type="Proteomes" id="UP000037696"/>
    </source>
</evidence>